<dbReference type="InterPro" id="IPR042185">
    <property type="entry name" value="Serpin_sf_2"/>
</dbReference>
<evidence type="ECO:0000256" key="1">
    <source>
        <dbReference type="RuleBase" id="RU000411"/>
    </source>
</evidence>
<dbReference type="SUPFAM" id="SSF56574">
    <property type="entry name" value="Serpins"/>
    <property type="match status" value="1"/>
</dbReference>
<dbReference type="InterPro" id="IPR000215">
    <property type="entry name" value="Serpin_fam"/>
</dbReference>
<name>A0A0E9LVG1_9BACT</name>
<evidence type="ECO:0000313" key="4">
    <source>
        <dbReference type="Proteomes" id="UP000032900"/>
    </source>
</evidence>
<dbReference type="AlphaFoldDB" id="A0A0E9LVG1"/>
<comment type="caution">
    <text evidence="3">The sequence shown here is derived from an EMBL/GenBank/DDBJ whole genome shotgun (WGS) entry which is preliminary data.</text>
</comment>
<accession>A0A0E9LVG1</accession>
<reference evidence="3 4" key="1">
    <citation type="journal article" date="2015" name="Microbes Environ.">
        <title>Distribution and evolution of nitrogen fixation genes in the phylum bacteroidetes.</title>
        <authorList>
            <person name="Inoue J."/>
            <person name="Oshima K."/>
            <person name="Suda W."/>
            <person name="Sakamoto M."/>
            <person name="Iino T."/>
            <person name="Noda S."/>
            <person name="Hongoh Y."/>
            <person name="Hattori M."/>
            <person name="Ohkuma M."/>
        </authorList>
    </citation>
    <scope>NUCLEOTIDE SEQUENCE [LARGE SCALE GENOMIC DNA]</scope>
    <source>
        <strain evidence="3">JCM 15548</strain>
    </source>
</reference>
<evidence type="ECO:0000259" key="2">
    <source>
        <dbReference type="SMART" id="SM00093"/>
    </source>
</evidence>
<dbReference type="Proteomes" id="UP000032900">
    <property type="component" value="Unassembled WGS sequence"/>
</dbReference>
<dbReference type="Gene3D" id="2.10.310.10">
    <property type="entry name" value="Serpins superfamily"/>
    <property type="match status" value="1"/>
</dbReference>
<dbReference type="SMART" id="SM00093">
    <property type="entry name" value="SERPIN"/>
    <property type="match status" value="1"/>
</dbReference>
<gene>
    <name evidence="3" type="ORF">JCM15548_11757</name>
</gene>
<dbReference type="Gene3D" id="2.30.39.10">
    <property type="entry name" value="Alpha-1-antitrypsin, domain 1"/>
    <property type="match status" value="1"/>
</dbReference>
<organism evidence="3 4">
    <name type="scientific">Geofilum rubicundum JCM 15548</name>
    <dbReference type="NCBI Taxonomy" id="1236989"/>
    <lineage>
        <taxon>Bacteria</taxon>
        <taxon>Pseudomonadati</taxon>
        <taxon>Bacteroidota</taxon>
        <taxon>Bacteroidia</taxon>
        <taxon>Marinilabiliales</taxon>
        <taxon>Marinilabiliaceae</taxon>
        <taxon>Geofilum</taxon>
    </lineage>
</organism>
<evidence type="ECO:0000313" key="3">
    <source>
        <dbReference type="EMBL" id="GAO29557.1"/>
    </source>
</evidence>
<dbReference type="PANTHER" id="PTHR11461">
    <property type="entry name" value="SERINE PROTEASE INHIBITOR, SERPIN"/>
    <property type="match status" value="1"/>
</dbReference>
<dbReference type="InterPro" id="IPR042178">
    <property type="entry name" value="Serpin_sf_1"/>
</dbReference>
<dbReference type="InterPro" id="IPR023795">
    <property type="entry name" value="Serpin_CS"/>
</dbReference>
<dbReference type="CDD" id="cd19588">
    <property type="entry name" value="serpin_miropin-like"/>
    <property type="match status" value="1"/>
</dbReference>
<dbReference type="GO" id="GO:0004867">
    <property type="term" value="F:serine-type endopeptidase inhibitor activity"/>
    <property type="evidence" value="ECO:0007669"/>
    <property type="project" value="InterPro"/>
</dbReference>
<dbReference type="PANTHER" id="PTHR11461:SF211">
    <property type="entry name" value="GH10112P-RELATED"/>
    <property type="match status" value="1"/>
</dbReference>
<dbReference type="Pfam" id="PF00079">
    <property type="entry name" value="Serpin"/>
    <property type="match status" value="1"/>
</dbReference>
<comment type="similarity">
    <text evidence="1">Belongs to the serpin family.</text>
</comment>
<dbReference type="STRING" id="1236989.JCM15548_11757"/>
<dbReference type="InterPro" id="IPR023796">
    <property type="entry name" value="Serpin_dom"/>
</dbReference>
<dbReference type="FunFam" id="2.10.310.10:FF:000001">
    <property type="entry name" value="Serpin family A member 1"/>
    <property type="match status" value="1"/>
</dbReference>
<keyword evidence="4" id="KW-1185">Reference proteome</keyword>
<feature type="domain" description="Serpin" evidence="2">
    <location>
        <begin position="1"/>
        <end position="259"/>
    </location>
</feature>
<dbReference type="InterPro" id="IPR036186">
    <property type="entry name" value="Serpin_sf"/>
</dbReference>
<sequence length="260" mass="29421">MRIYYDARVSGLDFDNTAQAKQAMNDWVKEATRGKIPSIIDQIEPSHILFLINTVYFNGEWSSRFDKSQTTDAPFYLANGTSVQVKMMQQKEEFQYYQGEDYSALRLPYGDQSFAMTLILPEGSGDANGLVNDLGNGLWEQLVEPVTVSEVNVYLPRFKVESTYNLIPALRSVGMERAFYDVKGFRNMADDDIIISDVRHKTFIEVDERGTEAAAATSIGFEVTSMPMVHEFRVDRPFVFVISEKETGAILFTGKIENPV</sequence>
<proteinExistence type="inferred from homology"/>
<dbReference type="GO" id="GO:0005615">
    <property type="term" value="C:extracellular space"/>
    <property type="evidence" value="ECO:0007669"/>
    <property type="project" value="InterPro"/>
</dbReference>
<dbReference type="PROSITE" id="PS00284">
    <property type="entry name" value="SERPIN"/>
    <property type="match status" value="1"/>
</dbReference>
<dbReference type="Gene3D" id="3.30.497.10">
    <property type="entry name" value="Antithrombin, subunit I, domain 2"/>
    <property type="match status" value="1"/>
</dbReference>
<dbReference type="EMBL" id="BAZW01000010">
    <property type="protein sequence ID" value="GAO29557.1"/>
    <property type="molecule type" value="Genomic_DNA"/>
</dbReference>
<protein>
    <submittedName>
        <fullName evidence="3">Serine protease inhibitor</fullName>
    </submittedName>
</protein>